<evidence type="ECO:0000313" key="7">
    <source>
        <dbReference type="Proteomes" id="UP000182077"/>
    </source>
</evidence>
<feature type="domain" description="DAGKc" evidence="5">
    <location>
        <begin position="12"/>
        <end position="143"/>
    </location>
</feature>
<keyword evidence="7" id="KW-1185">Reference proteome</keyword>
<gene>
    <name evidence="6" type="ORF">RV04_GL002314</name>
</gene>
<comment type="caution">
    <text evidence="6">The sequence shown here is derived from an EMBL/GenBank/DDBJ whole genome shotgun (WGS) entry which is preliminary data.</text>
</comment>
<dbReference type="InterPro" id="IPR016064">
    <property type="entry name" value="NAD/diacylglycerol_kinase_sf"/>
</dbReference>
<evidence type="ECO:0000256" key="4">
    <source>
        <dbReference type="ARBA" id="ARBA00022840"/>
    </source>
</evidence>
<dbReference type="Gene3D" id="2.60.200.40">
    <property type="match status" value="1"/>
</dbReference>
<dbReference type="GO" id="GO:0005524">
    <property type="term" value="F:ATP binding"/>
    <property type="evidence" value="ECO:0007669"/>
    <property type="project" value="UniProtKB-KW"/>
</dbReference>
<comment type="cofactor">
    <cofactor evidence="1">
        <name>Mg(2+)</name>
        <dbReference type="ChEBI" id="CHEBI:18420"/>
    </cofactor>
</comment>
<evidence type="ECO:0000259" key="5">
    <source>
        <dbReference type="PROSITE" id="PS50146"/>
    </source>
</evidence>
<dbReference type="InterPro" id="IPR017438">
    <property type="entry name" value="ATP-NAD_kinase_N"/>
</dbReference>
<dbReference type="AlphaFoldDB" id="A0A1L8TLU6"/>
<sequence>MVKVRKFLMKKAMKMRFGIFFNPNAGDGNAEELAKKMQEKFEKKGYQADFLTAPDPEKAIKKVKEAVDEYDGIVSIGGDGSLNIVGTAFVQAGKAIPLGIIPGGTINNFARRWHSPLDEEEAMDVIIDGHQRNVGIAACQDREKAIISSFTFGTFADISNEVRQSEKQKLGLIVYPLKALKQLGKKRSYPVEVQANNYQEKLKVWFSLATTTHSIGGRPYIDTDYDKLHVSILHNMRFRKLVQLVRLIFTGRVKDSDSLTYLETDFLTLKPLTDKKIYSRIDGDKGPALPLTVEFLADFVPLYVPNKQNQ</sequence>
<dbReference type="InterPro" id="IPR050187">
    <property type="entry name" value="Lipid_Phosphate_FormReg"/>
</dbReference>
<dbReference type="PANTHER" id="PTHR12358">
    <property type="entry name" value="SPHINGOSINE KINASE"/>
    <property type="match status" value="1"/>
</dbReference>
<reference evidence="6 7" key="1">
    <citation type="submission" date="2014-12" db="EMBL/GenBank/DDBJ databases">
        <title>Draft genome sequences of 29 type strains of Enterococci.</title>
        <authorList>
            <person name="Zhong Z."/>
            <person name="Sun Z."/>
            <person name="Liu W."/>
            <person name="Zhang W."/>
            <person name="Zhang H."/>
        </authorList>
    </citation>
    <scope>NUCLEOTIDE SEQUENCE [LARGE SCALE GENOMIC DNA]</scope>
    <source>
        <strain evidence="6 7">DSM 17122</strain>
    </source>
</reference>
<dbReference type="Pfam" id="PF00781">
    <property type="entry name" value="DAGK_cat"/>
    <property type="match status" value="1"/>
</dbReference>
<accession>A0A1L8TLU6</accession>
<keyword evidence="4" id="KW-0067">ATP-binding</keyword>
<keyword evidence="3" id="KW-0547">Nucleotide-binding</keyword>
<dbReference type="SUPFAM" id="SSF111331">
    <property type="entry name" value="NAD kinase/diacylglycerol kinase-like"/>
    <property type="match status" value="1"/>
</dbReference>
<dbReference type="STRING" id="249189.RV04_GL002314"/>
<dbReference type="Gene3D" id="3.40.50.10330">
    <property type="entry name" value="Probable inorganic polyphosphate/atp-NAD kinase, domain 1"/>
    <property type="match status" value="1"/>
</dbReference>
<protein>
    <recommendedName>
        <fullName evidence="5">DAGKc domain-containing protein</fullName>
    </recommendedName>
</protein>
<dbReference type="PANTHER" id="PTHR12358:SF54">
    <property type="entry name" value="SPHINGOSINE KINASE RELATED PROTEIN"/>
    <property type="match status" value="1"/>
</dbReference>
<evidence type="ECO:0000256" key="1">
    <source>
        <dbReference type="ARBA" id="ARBA00001946"/>
    </source>
</evidence>
<name>A0A1L8TLU6_9ENTE</name>
<organism evidence="6 7">
    <name type="scientific">Enterococcus hermanniensis</name>
    <dbReference type="NCBI Taxonomy" id="249189"/>
    <lineage>
        <taxon>Bacteria</taxon>
        <taxon>Bacillati</taxon>
        <taxon>Bacillota</taxon>
        <taxon>Bacilli</taxon>
        <taxon>Lactobacillales</taxon>
        <taxon>Enterococcaceae</taxon>
        <taxon>Enterococcus</taxon>
    </lineage>
</organism>
<evidence type="ECO:0000256" key="3">
    <source>
        <dbReference type="ARBA" id="ARBA00022741"/>
    </source>
</evidence>
<dbReference type="EMBL" id="JXKQ01000007">
    <property type="protein sequence ID" value="OJG45266.1"/>
    <property type="molecule type" value="Genomic_DNA"/>
</dbReference>
<dbReference type="GO" id="GO:0016301">
    <property type="term" value="F:kinase activity"/>
    <property type="evidence" value="ECO:0007669"/>
    <property type="project" value="InterPro"/>
</dbReference>
<comment type="similarity">
    <text evidence="2">Belongs to the diacylglycerol/lipid kinase family.</text>
</comment>
<dbReference type="PROSITE" id="PS50146">
    <property type="entry name" value="DAGK"/>
    <property type="match status" value="1"/>
</dbReference>
<dbReference type="Proteomes" id="UP000182077">
    <property type="component" value="Unassembled WGS sequence"/>
</dbReference>
<dbReference type="InterPro" id="IPR001206">
    <property type="entry name" value="Diacylglycerol_kinase_cat_dom"/>
</dbReference>
<evidence type="ECO:0000313" key="6">
    <source>
        <dbReference type="EMBL" id="OJG45266.1"/>
    </source>
</evidence>
<dbReference type="SMART" id="SM00046">
    <property type="entry name" value="DAGKc"/>
    <property type="match status" value="1"/>
</dbReference>
<proteinExistence type="inferred from homology"/>
<evidence type="ECO:0000256" key="2">
    <source>
        <dbReference type="ARBA" id="ARBA00005983"/>
    </source>
</evidence>